<evidence type="ECO:0000256" key="1">
    <source>
        <dbReference type="SAM" id="Phobius"/>
    </source>
</evidence>
<keyword evidence="1" id="KW-0812">Transmembrane</keyword>
<dbReference type="RefSeq" id="WP_096054662.1">
    <property type="nucleotide sequence ID" value="NZ_CP023344.1"/>
</dbReference>
<feature type="transmembrane region" description="Helical" evidence="1">
    <location>
        <begin position="111"/>
        <end position="130"/>
    </location>
</feature>
<dbReference type="InterPro" id="IPR036681">
    <property type="entry name" value="PgpA-like_sf"/>
</dbReference>
<dbReference type="AlphaFoldDB" id="A0A290Q779"/>
<feature type="domain" description="YutG/PgpA" evidence="2">
    <location>
        <begin position="20"/>
        <end position="168"/>
    </location>
</feature>
<evidence type="ECO:0000259" key="2">
    <source>
        <dbReference type="Pfam" id="PF04608"/>
    </source>
</evidence>
<evidence type="ECO:0000313" key="4">
    <source>
        <dbReference type="Proteomes" id="UP000217265"/>
    </source>
</evidence>
<dbReference type="OrthoDB" id="9804091at2"/>
<gene>
    <name evidence="3" type="ORF">CMV30_03095</name>
</gene>
<reference evidence="3 4" key="1">
    <citation type="submission" date="2017-09" db="EMBL/GenBank/DDBJ databases">
        <title>Complete genome sequence of Verrucomicrobial strain HZ-65, isolated from freshwater.</title>
        <authorList>
            <person name="Choi A."/>
        </authorList>
    </citation>
    <scope>NUCLEOTIDE SEQUENCE [LARGE SCALE GENOMIC DNA]</scope>
    <source>
        <strain evidence="3 4">HZ-65</strain>
    </source>
</reference>
<dbReference type="GO" id="GO:0008962">
    <property type="term" value="F:phosphatidylglycerophosphatase activity"/>
    <property type="evidence" value="ECO:0007669"/>
    <property type="project" value="InterPro"/>
</dbReference>
<dbReference type="CDD" id="cd06971">
    <property type="entry name" value="PgpA"/>
    <property type="match status" value="1"/>
</dbReference>
<dbReference type="GO" id="GO:0006629">
    <property type="term" value="P:lipid metabolic process"/>
    <property type="evidence" value="ECO:0007669"/>
    <property type="project" value="InterPro"/>
</dbReference>
<dbReference type="KEGG" id="vbh:CMV30_03095"/>
<accession>A0A290Q779</accession>
<proteinExistence type="predicted"/>
<dbReference type="Pfam" id="PF04608">
    <property type="entry name" value="PgpA"/>
    <property type="match status" value="1"/>
</dbReference>
<dbReference type="Proteomes" id="UP000217265">
    <property type="component" value="Chromosome"/>
</dbReference>
<dbReference type="EMBL" id="CP023344">
    <property type="protein sequence ID" value="ATC63030.1"/>
    <property type="molecule type" value="Genomic_DNA"/>
</dbReference>
<keyword evidence="1" id="KW-1133">Transmembrane helix</keyword>
<dbReference type="PANTHER" id="PTHR36305:SF1">
    <property type="entry name" value="PHOSPHATIDYLGLYCEROPHOSPHATASE A"/>
    <property type="match status" value="1"/>
</dbReference>
<sequence length="176" mass="19075">MSFAHPIWPRFLPTPTVLAIARLGPIGRLKAPGTWGSLAGLMYQLVFFHYLGPIVGFLCAIPGLWFAVALCGEAEFRLGRRDPGEVVLDEFVVMPLCFLGWPWMLRALPDAPWIGPWIPLLAGFALFRFFDILKPLGIAKLQNLPGGWGVVADDAAAALATCATLHAIALAIAHFG</sequence>
<keyword evidence="4" id="KW-1185">Reference proteome</keyword>
<feature type="transmembrane region" description="Helical" evidence="1">
    <location>
        <begin position="47"/>
        <end position="74"/>
    </location>
</feature>
<dbReference type="InterPro" id="IPR026037">
    <property type="entry name" value="PgpA"/>
</dbReference>
<name>A0A290Q779_9BACT</name>
<dbReference type="InterPro" id="IPR007686">
    <property type="entry name" value="YutG/PgpA"/>
</dbReference>
<dbReference type="PIRSF" id="PIRSF006162">
    <property type="entry name" value="PgpA"/>
    <property type="match status" value="1"/>
</dbReference>
<dbReference type="SUPFAM" id="SSF101307">
    <property type="entry name" value="YutG-like"/>
    <property type="match status" value="1"/>
</dbReference>
<dbReference type="PANTHER" id="PTHR36305">
    <property type="entry name" value="PHOSPHATIDYLGLYCEROPHOSPHATASE A"/>
    <property type="match status" value="1"/>
</dbReference>
<evidence type="ECO:0000313" key="3">
    <source>
        <dbReference type="EMBL" id="ATC63030.1"/>
    </source>
</evidence>
<keyword evidence="1" id="KW-0472">Membrane</keyword>
<organism evidence="3 4">
    <name type="scientific">Nibricoccus aquaticus</name>
    <dbReference type="NCBI Taxonomy" id="2576891"/>
    <lineage>
        <taxon>Bacteria</taxon>
        <taxon>Pseudomonadati</taxon>
        <taxon>Verrucomicrobiota</taxon>
        <taxon>Opitutia</taxon>
        <taxon>Opitutales</taxon>
        <taxon>Opitutaceae</taxon>
        <taxon>Nibricoccus</taxon>
    </lineage>
</organism>
<protein>
    <submittedName>
        <fullName evidence="3">Phosphatidylglycerophosphatase A</fullName>
    </submittedName>
</protein>